<comment type="caution">
    <text evidence="2">The sequence shown here is derived from an EMBL/GenBank/DDBJ whole genome shotgun (WGS) entry which is preliminary data.</text>
</comment>
<gene>
    <name evidence="2" type="ORF">PACLA_8A087192</name>
</gene>
<sequence length="135" mass="15428">MAQEDKLSIDKLDGAKNWQIWKYQITTILEARELFGNIDGTLTRPSRPDLGSDSSSGATASFGKAPKKTKAFIVTSIKSDLIYLITECQTPKEIWNKLKQRFERDTIVNKLFLKQRLFSLKKRKSQILLMNTCEG</sequence>
<dbReference type="Pfam" id="PF14223">
    <property type="entry name" value="Retrotran_gag_2"/>
    <property type="match status" value="1"/>
</dbReference>
<dbReference type="AlphaFoldDB" id="A0A6S7GZK5"/>
<keyword evidence="3" id="KW-1185">Reference proteome</keyword>
<dbReference type="Proteomes" id="UP001152795">
    <property type="component" value="Unassembled WGS sequence"/>
</dbReference>
<proteinExistence type="predicted"/>
<evidence type="ECO:0000256" key="1">
    <source>
        <dbReference type="SAM" id="MobiDB-lite"/>
    </source>
</evidence>
<organism evidence="2 3">
    <name type="scientific">Paramuricea clavata</name>
    <name type="common">Red gorgonian</name>
    <name type="synonym">Violescent sea-whip</name>
    <dbReference type="NCBI Taxonomy" id="317549"/>
    <lineage>
        <taxon>Eukaryota</taxon>
        <taxon>Metazoa</taxon>
        <taxon>Cnidaria</taxon>
        <taxon>Anthozoa</taxon>
        <taxon>Octocorallia</taxon>
        <taxon>Malacalcyonacea</taxon>
        <taxon>Plexauridae</taxon>
        <taxon>Paramuricea</taxon>
    </lineage>
</organism>
<dbReference type="OrthoDB" id="97058at2759"/>
<accession>A0A6S7GZK5</accession>
<reference evidence="2" key="1">
    <citation type="submission" date="2020-04" db="EMBL/GenBank/DDBJ databases">
        <authorList>
            <person name="Alioto T."/>
            <person name="Alioto T."/>
            <person name="Gomez Garrido J."/>
        </authorList>
    </citation>
    <scope>NUCLEOTIDE SEQUENCE</scope>
    <source>
        <strain evidence="2">A484AB</strain>
    </source>
</reference>
<evidence type="ECO:0000313" key="2">
    <source>
        <dbReference type="EMBL" id="CAB3989711.1"/>
    </source>
</evidence>
<evidence type="ECO:0000313" key="3">
    <source>
        <dbReference type="Proteomes" id="UP001152795"/>
    </source>
</evidence>
<dbReference type="EMBL" id="CACRXK020001538">
    <property type="protein sequence ID" value="CAB3989711.1"/>
    <property type="molecule type" value="Genomic_DNA"/>
</dbReference>
<protein>
    <submittedName>
        <fullName evidence="2">Uncharacterized protein</fullName>
    </submittedName>
</protein>
<feature type="region of interest" description="Disordered" evidence="1">
    <location>
        <begin position="41"/>
        <end position="66"/>
    </location>
</feature>
<name>A0A6S7GZK5_PARCT</name>